<sequence length="281" mass="30023">MNLAAPTATPARRALDAFDSPKFIKKGHKLVRVGTAAALTLATPPPLVRVPPGAVASHVSSQNQSLVIVNGRAYTKGSFGRSLRKIASPAAPQAAQTPRTVKAISINGVEFVRASAGKKLIRKTNGTPVSKTPKRLVLNGQAYARAKSGNLVLMNLLRTPKSKKSWWNSAQASANDVATEEQEQLMRLPIRPNFELGGESAIDSTDNTVDQDIDSMIPLNASDDDRPSEQEDSDTEETDDDEAEEEDEPTDEAATGEDVIEILSDSDCEYAGGDVIDLTDG</sequence>
<reference evidence="2" key="1">
    <citation type="submission" date="2020-05" db="EMBL/GenBank/DDBJ databases">
        <title>Phylogenomic resolution of chytrid fungi.</title>
        <authorList>
            <person name="Stajich J.E."/>
            <person name="Amses K."/>
            <person name="Simmons R."/>
            <person name="Seto K."/>
            <person name="Myers J."/>
            <person name="Bonds A."/>
            <person name="Quandt C.A."/>
            <person name="Barry K."/>
            <person name="Liu P."/>
            <person name="Grigoriev I."/>
            <person name="Longcore J.E."/>
            <person name="James T.Y."/>
        </authorList>
    </citation>
    <scope>NUCLEOTIDE SEQUENCE</scope>
    <source>
        <strain evidence="2">JEL0379</strain>
    </source>
</reference>
<evidence type="ECO:0000313" key="2">
    <source>
        <dbReference type="EMBL" id="KAJ3183046.1"/>
    </source>
</evidence>
<proteinExistence type="predicted"/>
<name>A0AAD5TRN5_9FUNG</name>
<evidence type="ECO:0000313" key="3">
    <source>
        <dbReference type="Proteomes" id="UP001212152"/>
    </source>
</evidence>
<gene>
    <name evidence="2" type="ORF">HDU87_007468</name>
</gene>
<evidence type="ECO:0000256" key="1">
    <source>
        <dbReference type="SAM" id="MobiDB-lite"/>
    </source>
</evidence>
<accession>A0AAD5TRN5</accession>
<dbReference type="AlphaFoldDB" id="A0AAD5TRN5"/>
<feature type="compositionally biased region" description="Acidic residues" evidence="1">
    <location>
        <begin position="230"/>
        <end position="268"/>
    </location>
</feature>
<protein>
    <submittedName>
        <fullName evidence="2">Uncharacterized protein</fullName>
    </submittedName>
</protein>
<feature type="region of interest" description="Disordered" evidence="1">
    <location>
        <begin position="217"/>
        <end position="281"/>
    </location>
</feature>
<comment type="caution">
    <text evidence="2">The sequence shown here is derived from an EMBL/GenBank/DDBJ whole genome shotgun (WGS) entry which is preliminary data.</text>
</comment>
<dbReference type="EMBL" id="JADGJQ010000007">
    <property type="protein sequence ID" value="KAJ3183046.1"/>
    <property type="molecule type" value="Genomic_DNA"/>
</dbReference>
<dbReference type="Proteomes" id="UP001212152">
    <property type="component" value="Unassembled WGS sequence"/>
</dbReference>
<organism evidence="2 3">
    <name type="scientific">Geranomyces variabilis</name>
    <dbReference type="NCBI Taxonomy" id="109894"/>
    <lineage>
        <taxon>Eukaryota</taxon>
        <taxon>Fungi</taxon>
        <taxon>Fungi incertae sedis</taxon>
        <taxon>Chytridiomycota</taxon>
        <taxon>Chytridiomycota incertae sedis</taxon>
        <taxon>Chytridiomycetes</taxon>
        <taxon>Spizellomycetales</taxon>
        <taxon>Powellomycetaceae</taxon>
        <taxon>Geranomyces</taxon>
    </lineage>
</organism>
<keyword evidence="3" id="KW-1185">Reference proteome</keyword>